<dbReference type="PANTHER" id="PTHR42194:SF1">
    <property type="entry name" value="UPF0276 PROTEIN HI_1600"/>
    <property type="match status" value="1"/>
</dbReference>
<dbReference type="InterPro" id="IPR007801">
    <property type="entry name" value="MbnB/TglH/ChrH"/>
</dbReference>
<evidence type="ECO:0008006" key="2">
    <source>
        <dbReference type="Google" id="ProtNLM"/>
    </source>
</evidence>
<dbReference type="PANTHER" id="PTHR42194">
    <property type="entry name" value="UPF0276 PROTEIN HI_1600"/>
    <property type="match status" value="1"/>
</dbReference>
<evidence type="ECO:0000313" key="1">
    <source>
        <dbReference type="EMBL" id="EEL67835.1"/>
    </source>
</evidence>
<dbReference type="EMBL" id="ACMP01000148">
    <property type="protein sequence ID" value="EEL67835.1"/>
    <property type="molecule type" value="Genomic_DNA"/>
</dbReference>
<dbReference type="Pfam" id="PF05114">
    <property type="entry name" value="MbnB_TglH_ChrH"/>
    <property type="match status" value="1"/>
</dbReference>
<gene>
    <name evidence="1" type="ORF">bcere0026_52310</name>
</gene>
<dbReference type="RefSeq" id="WP_002068811.1">
    <property type="nucleotide sequence ID" value="NZ_CM000737.1"/>
</dbReference>
<name>C2Y2N4_BACMY</name>
<comment type="caution">
    <text evidence="1">The sequence shown here is derived from an EMBL/GenBank/DDBJ whole genome shotgun (WGS) entry which is preliminary data.</text>
</comment>
<sequence length="273" mass="31872">MLGIGIGLRHEMASDIIKNRDCIDWLEFYPDSFIHQEADITLLEEVKEMFPLCPHCLNFSIGSKERINKEYLNSIKKMVNAYNSPWFSDHLCFTQVNGVDVGHLAPIERSEESLEIVTRNIKTIKKEIKKEFLIENITFDFELPTNQYNEMEFINKVLGNADCGLLLDVTNVFINSENHKFDPYKYIDEINLERVMEIHIAGGIKDSQGYWIDSHSERINKEVWNLLEYTLRKSSTKGILLELDANYPKHFEVVREELQIAKNLFNKYNCAVK</sequence>
<dbReference type="Proteomes" id="UP000001753">
    <property type="component" value="Chromosome"/>
</dbReference>
<dbReference type="NCBIfam" id="NF003818">
    <property type="entry name" value="PRK05409.1"/>
    <property type="match status" value="1"/>
</dbReference>
<proteinExistence type="predicted"/>
<dbReference type="SUPFAM" id="SSF51658">
    <property type="entry name" value="Xylose isomerase-like"/>
    <property type="match status" value="1"/>
</dbReference>
<accession>C2Y2N4</accession>
<organism evidence="1">
    <name type="scientific">Bacillus mycoides</name>
    <dbReference type="NCBI Taxonomy" id="1405"/>
    <lineage>
        <taxon>Bacteria</taxon>
        <taxon>Bacillati</taxon>
        <taxon>Bacillota</taxon>
        <taxon>Bacilli</taxon>
        <taxon>Bacillales</taxon>
        <taxon>Bacillaceae</taxon>
        <taxon>Bacillus</taxon>
        <taxon>Bacillus cereus group</taxon>
    </lineage>
</organism>
<dbReference type="HOGENOM" id="CLU_064263_0_0_9"/>
<dbReference type="Gene3D" id="3.20.20.150">
    <property type="entry name" value="Divalent-metal-dependent TIM barrel enzymes"/>
    <property type="match status" value="1"/>
</dbReference>
<reference evidence="1" key="1">
    <citation type="journal article" date="2012" name="Genome Res.">
        <title>Genomic characterization of the Bacillus cereus sensu lato species: Backdrop to the evolution of Bacillus anthracis.</title>
        <authorList>
            <person name="Zwick M.E."/>
            <person name="Joseph S.J."/>
            <person name="Didelot X."/>
            <person name="Chen P.E."/>
            <person name="Bishop-Lilly K.A."/>
            <person name="Stewart A.C."/>
            <person name="Willner K."/>
            <person name="Nolan N."/>
            <person name="Lentz S."/>
            <person name="Thomason M.K."/>
            <person name="Sozhamannan S."/>
            <person name="Mateczun A.J."/>
            <person name="Du L."/>
            <person name="Read T.D."/>
        </authorList>
    </citation>
    <scope>NUCLEOTIDE SEQUENCE [LARGE SCALE GENOMIC DNA]</scope>
    <source>
        <strain evidence="1">AH603</strain>
    </source>
</reference>
<dbReference type="InterPro" id="IPR036237">
    <property type="entry name" value="Xyl_isomerase-like_sf"/>
</dbReference>
<protein>
    <recommendedName>
        <fullName evidence="2">DUF692 domain-containing protein</fullName>
    </recommendedName>
</protein>
<dbReference type="AlphaFoldDB" id="C2Y2N4"/>